<sequence length="267" mass="29243">MELSQLEDLYHWRRSFWGLGKEAIRMPSSCSSRPPSNPRQLLAWLASLELPMLKDETPPPSFYFDLLEANAVALDRSVHSGKLLITLGSQTEQVPEEYVSHTLALLATTALQLCRPGDAPASPCHAASGDAVPLPVLQDTGTCPNVQLSTLVGIGTGPDLAHIPRLVEKGTGTDPYPVSMDTDLPHASSESFSAVLMRAFLALSVLHAVYVFSRITFDTFMTHVWEAFVQDLPPPRTPSIEETPAFLSAGIWQRIVAKLAELRTRFP</sequence>
<accession>B4Q191</accession>
<evidence type="ECO:0000313" key="2">
    <source>
        <dbReference type="Proteomes" id="UP000002282"/>
    </source>
</evidence>
<dbReference type="KEGG" id="dya:Dyak_GE16970"/>
<reference evidence="1 2" key="2">
    <citation type="journal article" date="2007" name="PLoS Biol.">
        <title>Principles of genome evolution in the Drosophila melanogaster species group.</title>
        <authorList>
            <person name="Ranz J.M."/>
            <person name="Maurin D."/>
            <person name="Chan Y.S."/>
            <person name="von Grotthuss M."/>
            <person name="Hillier L.W."/>
            <person name="Roote J."/>
            <person name="Ashburner M."/>
            <person name="Bergman C.M."/>
        </authorList>
    </citation>
    <scope>NUCLEOTIDE SEQUENCE [LARGE SCALE GENOMIC DNA]</scope>
    <source>
        <strain evidence="2">Tai18E2 / Tucson 14021-0261.01</strain>
    </source>
</reference>
<proteinExistence type="predicted"/>
<dbReference type="AlphaFoldDB" id="B4Q191"/>
<dbReference type="PhylomeDB" id="B4Q191"/>
<dbReference type="Proteomes" id="UP000002282">
    <property type="component" value="Chromosome X"/>
</dbReference>
<dbReference type="OrthoDB" id="7867943at2759"/>
<evidence type="ECO:0000313" key="1">
    <source>
        <dbReference type="EMBL" id="EDX01398.1"/>
    </source>
</evidence>
<dbReference type="OMA" id="PHENSER"/>
<gene>
    <name evidence="1" type="primary">Dyak\GE16970</name>
    <name evidence="1" type="synonym">dyak_GLEANR_18341</name>
    <name evidence="1" type="synonym">GE16970</name>
    <name evidence="1" type="ORF">Dyak_GE16970</name>
</gene>
<dbReference type="HOGENOM" id="CLU_1257247_0_0_1"/>
<protein>
    <submittedName>
        <fullName evidence="1">Uncharacterized protein</fullName>
    </submittedName>
</protein>
<dbReference type="EMBL" id="CM000162">
    <property type="protein sequence ID" value="EDX01398.1"/>
    <property type="molecule type" value="Genomic_DNA"/>
</dbReference>
<name>B4Q191_DROYA</name>
<keyword evidence="2" id="KW-1185">Reference proteome</keyword>
<organism evidence="1 2">
    <name type="scientific">Drosophila yakuba</name>
    <name type="common">Fruit fly</name>
    <dbReference type="NCBI Taxonomy" id="7245"/>
    <lineage>
        <taxon>Eukaryota</taxon>
        <taxon>Metazoa</taxon>
        <taxon>Ecdysozoa</taxon>
        <taxon>Arthropoda</taxon>
        <taxon>Hexapoda</taxon>
        <taxon>Insecta</taxon>
        <taxon>Pterygota</taxon>
        <taxon>Neoptera</taxon>
        <taxon>Endopterygota</taxon>
        <taxon>Diptera</taxon>
        <taxon>Brachycera</taxon>
        <taxon>Muscomorpha</taxon>
        <taxon>Ephydroidea</taxon>
        <taxon>Drosophilidae</taxon>
        <taxon>Drosophila</taxon>
        <taxon>Sophophora</taxon>
    </lineage>
</organism>
<reference evidence="1 2" key="1">
    <citation type="journal article" date="2007" name="Nature">
        <title>Evolution of genes and genomes on the Drosophila phylogeny.</title>
        <authorList>
            <consortium name="Drosophila 12 Genomes Consortium"/>
            <person name="Clark A.G."/>
            <person name="Eisen M.B."/>
            <person name="Smith D.R."/>
            <person name="Bergman C.M."/>
            <person name="Oliver B."/>
            <person name="Markow T.A."/>
            <person name="Kaufman T.C."/>
            <person name="Kellis M."/>
            <person name="Gelbart W."/>
            <person name="Iyer V.N."/>
            <person name="Pollard D.A."/>
            <person name="Sackton T.B."/>
            <person name="Larracuente A.M."/>
            <person name="Singh N.D."/>
            <person name="Abad J.P."/>
            <person name="Abt D.N."/>
            <person name="Adryan B."/>
            <person name="Aguade M."/>
            <person name="Akashi H."/>
            <person name="Anderson W.W."/>
            <person name="Aquadro C.F."/>
            <person name="Ardell D.H."/>
            <person name="Arguello R."/>
            <person name="Artieri C.G."/>
            <person name="Barbash D.A."/>
            <person name="Barker D."/>
            <person name="Barsanti P."/>
            <person name="Batterham P."/>
            <person name="Batzoglou S."/>
            <person name="Begun D."/>
            <person name="Bhutkar A."/>
            <person name="Blanco E."/>
            <person name="Bosak S.A."/>
            <person name="Bradley R.K."/>
            <person name="Brand A.D."/>
            <person name="Brent M.R."/>
            <person name="Brooks A.N."/>
            <person name="Brown R.H."/>
            <person name="Butlin R.K."/>
            <person name="Caggese C."/>
            <person name="Calvi B.R."/>
            <person name="Bernardo de Carvalho A."/>
            <person name="Caspi A."/>
            <person name="Castrezana S."/>
            <person name="Celniker S.E."/>
            <person name="Chang J.L."/>
            <person name="Chapple C."/>
            <person name="Chatterji S."/>
            <person name="Chinwalla A."/>
            <person name="Civetta A."/>
            <person name="Clifton S.W."/>
            <person name="Comeron J.M."/>
            <person name="Costello J.C."/>
            <person name="Coyne J.A."/>
            <person name="Daub J."/>
            <person name="David R.G."/>
            <person name="Delcher A.L."/>
            <person name="Delehaunty K."/>
            <person name="Do C.B."/>
            <person name="Ebling H."/>
            <person name="Edwards K."/>
            <person name="Eickbush T."/>
            <person name="Evans J.D."/>
            <person name="Filipski A."/>
            <person name="Findeiss S."/>
            <person name="Freyhult E."/>
            <person name="Fulton L."/>
            <person name="Fulton R."/>
            <person name="Garcia A.C."/>
            <person name="Gardiner A."/>
            <person name="Garfield D.A."/>
            <person name="Garvin B.E."/>
            <person name="Gibson G."/>
            <person name="Gilbert D."/>
            <person name="Gnerre S."/>
            <person name="Godfrey J."/>
            <person name="Good R."/>
            <person name="Gotea V."/>
            <person name="Gravely B."/>
            <person name="Greenberg A.J."/>
            <person name="Griffiths-Jones S."/>
            <person name="Gross S."/>
            <person name="Guigo R."/>
            <person name="Gustafson E.A."/>
            <person name="Haerty W."/>
            <person name="Hahn M.W."/>
            <person name="Halligan D.L."/>
            <person name="Halpern A.L."/>
            <person name="Halter G.M."/>
            <person name="Han M.V."/>
            <person name="Heger A."/>
            <person name="Hillier L."/>
            <person name="Hinrichs A.S."/>
            <person name="Holmes I."/>
            <person name="Hoskins R.A."/>
            <person name="Hubisz M.J."/>
            <person name="Hultmark D."/>
            <person name="Huntley M.A."/>
            <person name="Jaffe D.B."/>
            <person name="Jagadeeshan S."/>
            <person name="Jeck W.R."/>
            <person name="Johnson J."/>
            <person name="Jones C.D."/>
            <person name="Jordan W.C."/>
            <person name="Karpen G.H."/>
            <person name="Kataoka E."/>
            <person name="Keightley P.D."/>
            <person name="Kheradpour P."/>
            <person name="Kirkness E.F."/>
            <person name="Koerich L.B."/>
            <person name="Kristiansen K."/>
            <person name="Kudrna D."/>
            <person name="Kulathinal R.J."/>
            <person name="Kumar S."/>
            <person name="Kwok R."/>
            <person name="Lander E."/>
            <person name="Langley C.H."/>
            <person name="Lapoint R."/>
            <person name="Lazzaro B.P."/>
            <person name="Lee S.J."/>
            <person name="Levesque L."/>
            <person name="Li R."/>
            <person name="Lin C.F."/>
            <person name="Lin M.F."/>
            <person name="Lindblad-Toh K."/>
            <person name="Llopart A."/>
            <person name="Long M."/>
            <person name="Low L."/>
            <person name="Lozovsky E."/>
            <person name="Lu J."/>
            <person name="Luo M."/>
            <person name="Machado C.A."/>
            <person name="Makalowski W."/>
            <person name="Marzo M."/>
            <person name="Matsuda M."/>
            <person name="Matzkin L."/>
            <person name="McAllister B."/>
            <person name="McBride C.S."/>
            <person name="McKernan B."/>
            <person name="McKernan K."/>
            <person name="Mendez-Lago M."/>
            <person name="Minx P."/>
            <person name="Mollenhauer M.U."/>
            <person name="Montooth K."/>
            <person name="Mount S.M."/>
            <person name="Mu X."/>
            <person name="Myers E."/>
            <person name="Negre B."/>
            <person name="Newfeld S."/>
            <person name="Nielsen R."/>
            <person name="Noor M.A."/>
            <person name="O'Grady P."/>
            <person name="Pachter L."/>
            <person name="Papaceit M."/>
            <person name="Parisi M.J."/>
            <person name="Parisi M."/>
            <person name="Parts L."/>
            <person name="Pedersen J.S."/>
            <person name="Pesole G."/>
            <person name="Phillippy A.M."/>
            <person name="Ponting C.P."/>
            <person name="Pop M."/>
            <person name="Porcelli D."/>
            <person name="Powell J.R."/>
            <person name="Prohaska S."/>
            <person name="Pruitt K."/>
            <person name="Puig M."/>
            <person name="Quesneville H."/>
            <person name="Ram K.R."/>
            <person name="Rand D."/>
            <person name="Rasmussen M.D."/>
            <person name="Reed L.K."/>
            <person name="Reenan R."/>
            <person name="Reily A."/>
            <person name="Remington K.A."/>
            <person name="Rieger T.T."/>
            <person name="Ritchie M.G."/>
            <person name="Robin C."/>
            <person name="Rogers Y.H."/>
            <person name="Rohde C."/>
            <person name="Rozas J."/>
            <person name="Rubenfield M.J."/>
            <person name="Ruiz A."/>
            <person name="Russo S."/>
            <person name="Salzberg S.L."/>
            <person name="Sanchez-Gracia A."/>
            <person name="Saranga D.J."/>
            <person name="Sato H."/>
            <person name="Schaeffer S.W."/>
            <person name="Schatz M.C."/>
            <person name="Schlenke T."/>
            <person name="Schwartz R."/>
            <person name="Segarra C."/>
            <person name="Singh R.S."/>
            <person name="Sirot L."/>
            <person name="Sirota M."/>
            <person name="Sisneros N.B."/>
            <person name="Smith C.D."/>
            <person name="Smith T.F."/>
            <person name="Spieth J."/>
            <person name="Stage D.E."/>
            <person name="Stark A."/>
            <person name="Stephan W."/>
            <person name="Strausberg R.L."/>
            <person name="Strempel S."/>
            <person name="Sturgill D."/>
            <person name="Sutton G."/>
            <person name="Sutton G.G."/>
            <person name="Tao W."/>
            <person name="Teichmann S."/>
            <person name="Tobari Y.N."/>
            <person name="Tomimura Y."/>
            <person name="Tsolas J.M."/>
            <person name="Valente V.L."/>
            <person name="Venter E."/>
            <person name="Venter J.C."/>
            <person name="Vicario S."/>
            <person name="Vieira F.G."/>
            <person name="Vilella A.J."/>
            <person name="Villasante A."/>
            <person name="Walenz B."/>
            <person name="Wang J."/>
            <person name="Wasserman M."/>
            <person name="Watts T."/>
            <person name="Wilson D."/>
            <person name="Wilson R.K."/>
            <person name="Wing R.A."/>
            <person name="Wolfner M.F."/>
            <person name="Wong A."/>
            <person name="Wong G.K."/>
            <person name="Wu C.I."/>
            <person name="Wu G."/>
            <person name="Yamamoto D."/>
            <person name="Yang H.P."/>
            <person name="Yang S.P."/>
            <person name="Yorke J.A."/>
            <person name="Yoshida K."/>
            <person name="Zdobnov E."/>
            <person name="Zhang P."/>
            <person name="Zhang Y."/>
            <person name="Zimin A.V."/>
            <person name="Baldwin J."/>
            <person name="Abdouelleil A."/>
            <person name="Abdulkadir J."/>
            <person name="Abebe A."/>
            <person name="Abera B."/>
            <person name="Abreu J."/>
            <person name="Acer S.C."/>
            <person name="Aftuck L."/>
            <person name="Alexander A."/>
            <person name="An P."/>
            <person name="Anderson E."/>
            <person name="Anderson S."/>
            <person name="Arachi H."/>
            <person name="Azer M."/>
            <person name="Bachantsang P."/>
            <person name="Barry A."/>
            <person name="Bayul T."/>
            <person name="Berlin A."/>
            <person name="Bessette D."/>
            <person name="Bloom T."/>
            <person name="Blye J."/>
            <person name="Boguslavskiy L."/>
            <person name="Bonnet C."/>
            <person name="Boukhgalter B."/>
            <person name="Bourzgui I."/>
            <person name="Brown A."/>
            <person name="Cahill P."/>
            <person name="Channer S."/>
            <person name="Cheshatsang Y."/>
            <person name="Chuda L."/>
            <person name="Citroen M."/>
            <person name="Collymore A."/>
            <person name="Cooke P."/>
            <person name="Costello M."/>
            <person name="D'Aco K."/>
            <person name="Daza R."/>
            <person name="De Haan G."/>
            <person name="DeGray S."/>
            <person name="DeMaso C."/>
            <person name="Dhargay N."/>
            <person name="Dooley K."/>
            <person name="Dooley E."/>
            <person name="Doricent M."/>
            <person name="Dorje P."/>
            <person name="Dorjee K."/>
            <person name="Dupes A."/>
            <person name="Elong R."/>
            <person name="Falk J."/>
            <person name="Farina A."/>
            <person name="Faro S."/>
            <person name="Ferguson D."/>
            <person name="Fisher S."/>
            <person name="Foley C.D."/>
            <person name="Franke A."/>
            <person name="Friedrich D."/>
            <person name="Gadbois L."/>
            <person name="Gearin G."/>
            <person name="Gearin C.R."/>
            <person name="Giannoukos G."/>
            <person name="Goode T."/>
            <person name="Graham J."/>
            <person name="Grandbois E."/>
            <person name="Grewal S."/>
            <person name="Gyaltsen K."/>
            <person name="Hafez N."/>
            <person name="Hagos B."/>
            <person name="Hall J."/>
            <person name="Henson C."/>
            <person name="Hollinger A."/>
            <person name="Honan T."/>
            <person name="Huard M.D."/>
            <person name="Hughes L."/>
            <person name="Hurhula B."/>
            <person name="Husby M.E."/>
            <person name="Kamat A."/>
            <person name="Kanga B."/>
            <person name="Kashin S."/>
            <person name="Khazanovich D."/>
            <person name="Kisner P."/>
            <person name="Lance K."/>
            <person name="Lara M."/>
            <person name="Lee W."/>
            <person name="Lennon N."/>
            <person name="Letendre F."/>
            <person name="LeVine R."/>
            <person name="Lipovsky A."/>
            <person name="Liu X."/>
            <person name="Liu J."/>
            <person name="Liu S."/>
            <person name="Lokyitsang T."/>
            <person name="Lokyitsang Y."/>
            <person name="Lubonja R."/>
            <person name="Lui A."/>
            <person name="MacDonald P."/>
            <person name="Magnisalis V."/>
            <person name="Maru K."/>
            <person name="Matthews C."/>
            <person name="McCusker W."/>
            <person name="McDonough S."/>
            <person name="Mehta T."/>
            <person name="Meldrim J."/>
            <person name="Meneus L."/>
            <person name="Mihai O."/>
            <person name="Mihalev A."/>
            <person name="Mihova T."/>
            <person name="Mittelman R."/>
            <person name="Mlenga V."/>
            <person name="Montmayeur A."/>
            <person name="Mulrain L."/>
            <person name="Navidi A."/>
            <person name="Naylor J."/>
            <person name="Negash T."/>
            <person name="Nguyen T."/>
            <person name="Nguyen N."/>
            <person name="Nicol R."/>
            <person name="Norbu C."/>
            <person name="Norbu N."/>
            <person name="Novod N."/>
            <person name="O'Neill B."/>
            <person name="Osman S."/>
            <person name="Markiewicz E."/>
            <person name="Oyono O.L."/>
            <person name="Patti C."/>
            <person name="Phunkhang P."/>
            <person name="Pierre F."/>
            <person name="Priest M."/>
            <person name="Raghuraman S."/>
            <person name="Rege F."/>
            <person name="Reyes R."/>
            <person name="Rise C."/>
            <person name="Rogov P."/>
            <person name="Ross K."/>
            <person name="Ryan E."/>
            <person name="Settipalli S."/>
            <person name="Shea T."/>
            <person name="Sherpa N."/>
            <person name="Shi L."/>
            <person name="Shih D."/>
            <person name="Sparrow T."/>
            <person name="Spaulding J."/>
            <person name="Stalker J."/>
            <person name="Stange-Thomann N."/>
            <person name="Stavropoulos S."/>
            <person name="Stone C."/>
            <person name="Strader C."/>
            <person name="Tesfaye S."/>
            <person name="Thomson T."/>
            <person name="Thoulutsang Y."/>
            <person name="Thoulutsang D."/>
            <person name="Topham K."/>
            <person name="Topping I."/>
            <person name="Tsamla T."/>
            <person name="Vassiliev H."/>
            <person name="Vo A."/>
            <person name="Wangchuk T."/>
            <person name="Wangdi T."/>
            <person name="Weiand M."/>
            <person name="Wilkinson J."/>
            <person name="Wilson A."/>
            <person name="Yadav S."/>
            <person name="Young G."/>
            <person name="Yu Q."/>
            <person name="Zembek L."/>
            <person name="Zhong D."/>
            <person name="Zimmer A."/>
            <person name="Zwirko Z."/>
            <person name="Jaffe D.B."/>
            <person name="Alvarez P."/>
            <person name="Brockman W."/>
            <person name="Butler J."/>
            <person name="Chin C."/>
            <person name="Gnerre S."/>
            <person name="Grabherr M."/>
            <person name="Kleber M."/>
            <person name="Mauceli E."/>
            <person name="MacCallum I."/>
        </authorList>
    </citation>
    <scope>NUCLEOTIDE SEQUENCE [LARGE SCALE GENOMIC DNA]</scope>
    <source>
        <strain evidence="2">Tai18E2 / Tucson 14021-0261.01</strain>
    </source>
</reference>